<name>A0A6U1GZ86_9CHLO</name>
<proteinExistence type="predicted"/>
<sequence length="487" mass="52234">MAMVRSGAVPLGSSGGVAPLRLGQQRTSRAAPPIRPPKPLSLAFSRAEQRGLSYRSEHRSNRRAYIGGVRAQSSRLRSADEAMLEAPGPRACVELPSDHARAVLFGAEHCELQPEIAEFILRERPSRVVVETALTPEMAAATGAEMRAGEGSTTMGPHSFMLQMWNKVAAELAVSPDPRASPLWDQVKMQFNGEQLAYIAAFAVGATLVYGDRPKNITYQRLLSIPTVEDLDIAFADQSANNYIEIITGRPPPVLEYKVFTTVMMAEREAVMCSAVADAVQKTGAGGCVVAVVGDAHVAGMQRMWASGQWVGLLSDALSTPPPPSVAAAPQPATTSPPAGFQDVEEEEKPAPGSFFQDVQEEGGGSSSSAGRPSAAEKPNAGVKRALLECALRLYCRPEVLADMQVVLGPVPGDEMEAYSLTHELYGTPRMLMAVLPEELLTQVCCGLNTDLWALLAPLRALRPVNGGPGFDTEEIMKLRMLNYQLN</sequence>
<dbReference type="AlphaFoldDB" id="A0A6U1GZ86"/>
<dbReference type="EMBL" id="HBGG01018052">
    <property type="protein sequence ID" value="CAD9207034.1"/>
    <property type="molecule type" value="Transcribed_RNA"/>
</dbReference>
<dbReference type="EMBL" id="HBGG01018053">
    <property type="protein sequence ID" value="CAD9207035.1"/>
    <property type="molecule type" value="Transcribed_RNA"/>
</dbReference>
<accession>A0A6U1GZ86</accession>
<evidence type="ECO:0000313" key="3">
    <source>
        <dbReference type="EMBL" id="CAD9207035.1"/>
    </source>
</evidence>
<feature type="compositionally biased region" description="Low complexity" evidence="1">
    <location>
        <begin position="367"/>
        <end position="377"/>
    </location>
</feature>
<evidence type="ECO:0000313" key="2">
    <source>
        <dbReference type="EMBL" id="CAD9207034.1"/>
    </source>
</evidence>
<evidence type="ECO:0000256" key="1">
    <source>
        <dbReference type="SAM" id="MobiDB-lite"/>
    </source>
</evidence>
<feature type="compositionally biased region" description="Low complexity" evidence="1">
    <location>
        <begin position="326"/>
        <end position="339"/>
    </location>
</feature>
<feature type="region of interest" description="Disordered" evidence="1">
    <location>
        <begin position="321"/>
        <end position="378"/>
    </location>
</feature>
<reference evidence="3" key="1">
    <citation type="submission" date="2021-01" db="EMBL/GenBank/DDBJ databases">
        <authorList>
            <person name="Corre E."/>
            <person name="Pelletier E."/>
            <person name="Niang G."/>
            <person name="Scheremetjew M."/>
            <person name="Finn R."/>
            <person name="Kale V."/>
            <person name="Holt S."/>
            <person name="Cochrane G."/>
            <person name="Meng A."/>
            <person name="Brown T."/>
            <person name="Cohen L."/>
        </authorList>
    </citation>
    <scope>NUCLEOTIDE SEQUENCE</scope>
    <source>
        <strain evidence="3">PLY429</strain>
    </source>
</reference>
<gene>
    <name evidence="2" type="ORF">TCHU04912_LOCUS9270</name>
    <name evidence="3" type="ORF">TCHU04912_LOCUS9271</name>
</gene>
<protein>
    <submittedName>
        <fullName evidence="3">Uncharacterized protein</fullName>
    </submittedName>
</protein>
<organism evidence="3">
    <name type="scientific">Tetraselmis chuii</name>
    <dbReference type="NCBI Taxonomy" id="63592"/>
    <lineage>
        <taxon>Eukaryota</taxon>
        <taxon>Viridiplantae</taxon>
        <taxon>Chlorophyta</taxon>
        <taxon>core chlorophytes</taxon>
        <taxon>Chlorodendrophyceae</taxon>
        <taxon>Chlorodendrales</taxon>
        <taxon>Chlorodendraceae</taxon>
        <taxon>Tetraselmis</taxon>
    </lineage>
</organism>